<dbReference type="OrthoDB" id="3192540at2"/>
<dbReference type="InterPro" id="IPR014580">
    <property type="entry name" value="UCP033199"/>
</dbReference>
<evidence type="ECO:0000256" key="1">
    <source>
        <dbReference type="SAM" id="MobiDB-lite"/>
    </source>
</evidence>
<protein>
    <submittedName>
        <fullName evidence="2">DUF2200 domain-containing protein</fullName>
    </submittedName>
</protein>
<dbReference type="RefSeq" id="WP_146313012.1">
    <property type="nucleotide sequence ID" value="NZ_VOHE01000005.1"/>
</dbReference>
<proteinExistence type="predicted"/>
<reference evidence="2 3" key="1">
    <citation type="submission" date="2019-07" db="EMBL/GenBank/DDBJ databases">
        <title>Luteimonas sp. YD-1 nov., isolated from acidic soil.</title>
        <authorList>
            <person name="Zhou J."/>
        </authorList>
    </citation>
    <scope>NUCLEOTIDE SEQUENCE [LARGE SCALE GENOMIC DNA]</scope>
    <source>
        <strain evidence="2 3">YD-1</strain>
    </source>
</reference>
<gene>
    <name evidence="2" type="ORF">FQY79_11155</name>
</gene>
<feature type="region of interest" description="Disordered" evidence="1">
    <location>
        <begin position="22"/>
        <end position="80"/>
    </location>
</feature>
<sequence>MNTHRVFTMKCSNVYPLHVRKTTGEGRREDDVGQVIRWPTGRDRAGLQRPSEQGHGSTGGRRASRWTGSCRPEPRVPPRR</sequence>
<dbReference type="EMBL" id="VOHE01000005">
    <property type="protein sequence ID" value="TWT18453.1"/>
    <property type="molecule type" value="Genomic_DNA"/>
</dbReference>
<organism evidence="2 3">
    <name type="scientific">Luteimonas wenzhouensis</name>
    <dbReference type="NCBI Taxonomy" id="2599615"/>
    <lineage>
        <taxon>Bacteria</taxon>
        <taxon>Pseudomonadati</taxon>
        <taxon>Pseudomonadota</taxon>
        <taxon>Gammaproteobacteria</taxon>
        <taxon>Lysobacterales</taxon>
        <taxon>Lysobacteraceae</taxon>
        <taxon>Luteimonas</taxon>
    </lineage>
</organism>
<dbReference type="AlphaFoldDB" id="A0A5C5TW50"/>
<feature type="compositionally biased region" description="Basic and acidic residues" evidence="1">
    <location>
        <begin position="22"/>
        <end position="31"/>
    </location>
</feature>
<comment type="caution">
    <text evidence="2">The sequence shown here is derived from an EMBL/GenBank/DDBJ whole genome shotgun (WGS) entry which is preliminary data.</text>
</comment>
<dbReference type="Proteomes" id="UP000315949">
    <property type="component" value="Unassembled WGS sequence"/>
</dbReference>
<evidence type="ECO:0000313" key="3">
    <source>
        <dbReference type="Proteomes" id="UP000315949"/>
    </source>
</evidence>
<dbReference type="Pfam" id="PF09966">
    <property type="entry name" value="DUF2200"/>
    <property type="match status" value="1"/>
</dbReference>
<evidence type="ECO:0000313" key="2">
    <source>
        <dbReference type="EMBL" id="TWT18453.1"/>
    </source>
</evidence>
<dbReference type="Gene3D" id="1.10.8.290">
    <property type="entry name" value="uncharacterized protein sp1917 domain"/>
    <property type="match status" value="1"/>
</dbReference>
<name>A0A5C5TW50_9GAMM</name>
<keyword evidence="3" id="KW-1185">Reference proteome</keyword>
<accession>A0A5C5TW50</accession>
<dbReference type="InterPro" id="IPR023204">
    <property type="entry name" value="SP1917_dom_sf"/>
</dbReference>